<proteinExistence type="predicted"/>
<dbReference type="RefSeq" id="WP_344646143.1">
    <property type="nucleotide sequence ID" value="NZ_BAAASS010000030.1"/>
</dbReference>
<keyword evidence="2" id="KW-1185">Reference proteome</keyword>
<name>A0ABW0DIZ1_STRFI</name>
<comment type="caution">
    <text evidence="1">The sequence shown here is derived from an EMBL/GenBank/DDBJ whole genome shotgun (WGS) entry which is preliminary data.</text>
</comment>
<reference evidence="2" key="1">
    <citation type="journal article" date="2019" name="Int. J. Syst. Evol. Microbiol.">
        <title>The Global Catalogue of Microorganisms (GCM) 10K type strain sequencing project: providing services to taxonomists for standard genome sequencing and annotation.</title>
        <authorList>
            <consortium name="The Broad Institute Genomics Platform"/>
            <consortium name="The Broad Institute Genome Sequencing Center for Infectious Disease"/>
            <person name="Wu L."/>
            <person name="Ma J."/>
        </authorList>
    </citation>
    <scope>NUCLEOTIDE SEQUENCE [LARGE SCALE GENOMIC DNA]</scope>
    <source>
        <strain evidence="2">CCM 8479</strain>
    </source>
</reference>
<evidence type="ECO:0008006" key="3">
    <source>
        <dbReference type="Google" id="ProtNLM"/>
    </source>
</evidence>
<protein>
    <recommendedName>
        <fullName evidence="3">HEAT repeat domain-containing protein</fullName>
    </recommendedName>
</protein>
<dbReference type="EMBL" id="JBHSKL010000057">
    <property type="protein sequence ID" value="MFC5229747.1"/>
    <property type="molecule type" value="Genomic_DNA"/>
</dbReference>
<organism evidence="1 2">
    <name type="scientific">Streptomyces fimbriatus</name>
    <dbReference type="NCBI Taxonomy" id="68197"/>
    <lineage>
        <taxon>Bacteria</taxon>
        <taxon>Bacillati</taxon>
        <taxon>Actinomycetota</taxon>
        <taxon>Actinomycetes</taxon>
        <taxon>Kitasatosporales</taxon>
        <taxon>Streptomycetaceae</taxon>
        <taxon>Streptomyces</taxon>
    </lineage>
</organism>
<gene>
    <name evidence="1" type="ORF">ACFPN6_35405</name>
</gene>
<evidence type="ECO:0000313" key="2">
    <source>
        <dbReference type="Proteomes" id="UP001596156"/>
    </source>
</evidence>
<dbReference type="Proteomes" id="UP001596156">
    <property type="component" value="Unassembled WGS sequence"/>
</dbReference>
<accession>A0ABW0DIZ1</accession>
<evidence type="ECO:0000313" key="1">
    <source>
        <dbReference type="EMBL" id="MFC5229747.1"/>
    </source>
</evidence>
<sequence>MPSLPSTLAWGDGQFANAALDELGDRACALGFVVSEATPHVVPFLVELAGDHTVRNRADVLAPLARIHSPRQWESAAAVPSGRDAATYQGKTGWEAAGRNAVAEDPGVFRRLVEDPDPGVAGAASDLVSALA</sequence>